<reference evidence="2 3" key="1">
    <citation type="journal article" date="2016" name="Proc. Natl. Acad. Sci. U.S.A.">
        <title>Lipid metabolic changes in an early divergent fungus govern the establishment of a mutualistic symbiosis with endobacteria.</title>
        <authorList>
            <person name="Lastovetsky O.A."/>
            <person name="Gaspar M.L."/>
            <person name="Mondo S.J."/>
            <person name="LaButti K.M."/>
            <person name="Sandor L."/>
            <person name="Grigoriev I.V."/>
            <person name="Henry S.A."/>
            <person name="Pawlowska T.E."/>
        </authorList>
    </citation>
    <scope>NUCLEOTIDE SEQUENCE [LARGE SCALE GENOMIC DNA]</scope>
    <source>
        <strain evidence="2 3">ATCC 11559</strain>
    </source>
</reference>
<feature type="compositionally biased region" description="Polar residues" evidence="1">
    <location>
        <begin position="41"/>
        <end position="58"/>
    </location>
</feature>
<sequence length="411" mass="44678">MKLKPFKATKLSISKEKFTRERLLKLKEQAQPLRNKKQESNTKQITQVVAPTKPSSSKAPLVSRDSFTNEHLEIFDLTRLGPPPSSTAVQPPKRKIEEITGSETTASSMEQSTAPLLASRPFIRKLFKTSLQDDKLRLPAVSSFSNDAITESPTDDKGSSSAKSSAKKQRVSQSSEDTSSLHTSLTHISNASSKSATDDPLGLRSVSAAFAPGAYAPTPAPTSAARSSAVSATVTPAPLSHSPAVSASDASASAVRSSVASSSLASTTTISDSVVAKATDTSARKISRRLVHVFPSRSVHSETQTDGLPYNIDRVIAFIRHINGLPLHTTIDDIMTDGCFEDILVPRNTQLNERTVGELTQDPNPEWSRDPDLFYQISSQTEYNDLMHDYFNGHHPFKKDEVFKQPSSSRK</sequence>
<accession>A0A1X0RLY2</accession>
<feature type="region of interest" description="Disordered" evidence="1">
    <location>
        <begin position="27"/>
        <end position="62"/>
    </location>
</feature>
<evidence type="ECO:0000313" key="3">
    <source>
        <dbReference type="Proteomes" id="UP000242381"/>
    </source>
</evidence>
<dbReference type="AlphaFoldDB" id="A0A1X0RLY2"/>
<feature type="region of interest" description="Disordered" evidence="1">
    <location>
        <begin position="146"/>
        <end position="199"/>
    </location>
</feature>
<organism evidence="2 3">
    <name type="scientific">Rhizopus microsporus</name>
    <dbReference type="NCBI Taxonomy" id="58291"/>
    <lineage>
        <taxon>Eukaryota</taxon>
        <taxon>Fungi</taxon>
        <taxon>Fungi incertae sedis</taxon>
        <taxon>Mucoromycota</taxon>
        <taxon>Mucoromycotina</taxon>
        <taxon>Mucoromycetes</taxon>
        <taxon>Mucorales</taxon>
        <taxon>Mucorineae</taxon>
        <taxon>Rhizopodaceae</taxon>
        <taxon>Rhizopus</taxon>
    </lineage>
</organism>
<dbReference type="Proteomes" id="UP000242381">
    <property type="component" value="Unassembled WGS sequence"/>
</dbReference>
<dbReference type="EMBL" id="KV921583">
    <property type="protein sequence ID" value="ORE12941.1"/>
    <property type="molecule type" value="Genomic_DNA"/>
</dbReference>
<feature type="compositionally biased region" description="Low complexity" evidence="1">
    <location>
        <begin position="171"/>
        <end position="189"/>
    </location>
</feature>
<evidence type="ECO:0000313" key="2">
    <source>
        <dbReference type="EMBL" id="ORE12941.1"/>
    </source>
</evidence>
<evidence type="ECO:0000256" key="1">
    <source>
        <dbReference type="SAM" id="MobiDB-lite"/>
    </source>
</evidence>
<name>A0A1X0RLY2_RHIZD</name>
<protein>
    <submittedName>
        <fullName evidence="2">Uncharacterized protein</fullName>
    </submittedName>
</protein>
<proteinExistence type="predicted"/>
<gene>
    <name evidence="2" type="ORF">BCV71DRAFT_77007</name>
</gene>